<dbReference type="GO" id="GO:0043332">
    <property type="term" value="C:mating projection tip"/>
    <property type="evidence" value="ECO:0007669"/>
    <property type="project" value="TreeGrafter"/>
</dbReference>
<dbReference type="Gene3D" id="2.30.30.40">
    <property type="entry name" value="SH3 Domains"/>
    <property type="match status" value="1"/>
</dbReference>
<dbReference type="InterPro" id="IPR046982">
    <property type="entry name" value="BIN3/RVS161-like"/>
</dbReference>
<dbReference type="RefSeq" id="XP_022627912.1">
    <property type="nucleotide sequence ID" value="XM_022773438.1"/>
</dbReference>
<dbReference type="GO" id="GO:0051666">
    <property type="term" value="P:actin cortical patch localization"/>
    <property type="evidence" value="ECO:0007669"/>
    <property type="project" value="InterPro"/>
</dbReference>
<dbReference type="Pfam" id="PF00018">
    <property type="entry name" value="SH3_1"/>
    <property type="match status" value="1"/>
</dbReference>
<reference evidence="4 5" key="1">
    <citation type="submission" date="2014-12" db="EMBL/GenBank/DDBJ databases">
        <authorList>
            <person name="Neuveglise Cecile"/>
        </authorList>
    </citation>
    <scope>NUCLEOTIDE SEQUENCE [LARGE SCALE GENOMIC DNA]</scope>
    <source>
        <strain evidence="4 5">CBS 12615</strain>
    </source>
</reference>
<dbReference type="GO" id="GO:0030479">
    <property type="term" value="C:actin cortical patch"/>
    <property type="evidence" value="ECO:0007669"/>
    <property type="project" value="TreeGrafter"/>
</dbReference>
<dbReference type="CDD" id="cd00174">
    <property type="entry name" value="SH3"/>
    <property type="match status" value="1"/>
</dbReference>
<dbReference type="HOGENOM" id="CLU_609830_0_0_1"/>
<feature type="domain" description="SH3" evidence="3">
    <location>
        <begin position="376"/>
        <end position="441"/>
    </location>
</feature>
<protein>
    <submittedName>
        <fullName evidence="4">LALA0S03e08328g1_1</fullName>
    </submittedName>
</protein>
<dbReference type="OrthoDB" id="10255128at2759"/>
<dbReference type="SMART" id="SM00326">
    <property type="entry name" value="SH3"/>
    <property type="match status" value="1"/>
</dbReference>
<dbReference type="PRINTS" id="PR00452">
    <property type="entry name" value="SH3DOMAIN"/>
</dbReference>
<dbReference type="AlphaFoldDB" id="A0A0C7MVS9"/>
<keyword evidence="5" id="KW-1185">Reference proteome</keyword>
<sequence length="449" mass="52289">MVVEKRIQCRVRKLKKDRDFVQFKKKVYRFPKVFKRKFTSELRVVDLQFDILNLEFKRLKRLVDCLLKNCEWFWNSVECSVDRSLNLSRLFEYVLGYCEQSKHTQFDISSIWRFREMSGDTKSSEVGIIWPLSSPAGPKSFEGGNFSAGSRIILNIAQSREKSMRRLIDEKLKMFNAKVLQPLRILLNLFTQIGRILKERKLCMIDLTTYISKYRRLSSTMRKPLRPRQVRKKMRYERDAELQKLKYESLTAAIKIELRALFTLFREFFRNWTANYLLTTFSLAFTLYDKLGDRAKVSPMSSDNGTTGKVPTCEPLNTGVSSRFNDPLVGISEGLESVTETVTRFRSNFDAVERRLRNLQLIKFDSSSHSGAKKTVSVLYVTAMYDYTRLDAGFNLGDLSFRCGDLIKVVLKDESGWWLGVHCNTNERGIFPANYVKKEERSDDRGSSS</sequence>
<dbReference type="InterPro" id="IPR027267">
    <property type="entry name" value="AH/BAR_dom_sf"/>
</dbReference>
<dbReference type="PANTHER" id="PTHR47174:SF1">
    <property type="entry name" value="REDUCED VIABILITY UPON STARVATION PROTEIN 167"/>
    <property type="match status" value="1"/>
</dbReference>
<dbReference type="Proteomes" id="UP000054304">
    <property type="component" value="Unassembled WGS sequence"/>
</dbReference>
<evidence type="ECO:0000313" key="4">
    <source>
        <dbReference type="EMBL" id="CEP61678.1"/>
    </source>
</evidence>
<proteinExistence type="predicted"/>
<dbReference type="SUPFAM" id="SSF50044">
    <property type="entry name" value="SH3-domain"/>
    <property type="match status" value="1"/>
</dbReference>
<dbReference type="EMBL" id="LN736362">
    <property type="protein sequence ID" value="CEP61678.1"/>
    <property type="molecule type" value="Genomic_DNA"/>
</dbReference>
<dbReference type="GeneID" id="34685109"/>
<evidence type="ECO:0000256" key="2">
    <source>
        <dbReference type="PROSITE-ProRule" id="PRU00192"/>
    </source>
</evidence>
<accession>A0A0C7MVS9</accession>
<dbReference type="GO" id="GO:0097320">
    <property type="term" value="P:plasma membrane tubulation"/>
    <property type="evidence" value="ECO:0007669"/>
    <property type="project" value="TreeGrafter"/>
</dbReference>
<dbReference type="STRING" id="1245769.A0A0C7MVS9"/>
<organism evidence="4 5">
    <name type="scientific">Lachancea lanzarotensis</name>
    <dbReference type="NCBI Taxonomy" id="1245769"/>
    <lineage>
        <taxon>Eukaryota</taxon>
        <taxon>Fungi</taxon>
        <taxon>Dikarya</taxon>
        <taxon>Ascomycota</taxon>
        <taxon>Saccharomycotina</taxon>
        <taxon>Saccharomycetes</taxon>
        <taxon>Saccharomycetales</taxon>
        <taxon>Saccharomycetaceae</taxon>
        <taxon>Lachancea</taxon>
    </lineage>
</organism>
<dbReference type="GO" id="GO:1990528">
    <property type="term" value="C:Rvs161p-Rvs167p complex"/>
    <property type="evidence" value="ECO:0007669"/>
    <property type="project" value="TreeGrafter"/>
</dbReference>
<dbReference type="GO" id="GO:0006897">
    <property type="term" value="P:endocytosis"/>
    <property type="evidence" value="ECO:0007669"/>
    <property type="project" value="InterPro"/>
</dbReference>
<dbReference type="PANTHER" id="PTHR47174">
    <property type="entry name" value="BRIDGING INTEGRATOR 3"/>
    <property type="match status" value="1"/>
</dbReference>
<dbReference type="InterPro" id="IPR001452">
    <property type="entry name" value="SH3_domain"/>
</dbReference>
<gene>
    <name evidence="4" type="ORF">LALA0_S03e08328g</name>
</gene>
<dbReference type="PROSITE" id="PS50002">
    <property type="entry name" value="SH3"/>
    <property type="match status" value="1"/>
</dbReference>
<evidence type="ECO:0000313" key="5">
    <source>
        <dbReference type="Proteomes" id="UP000054304"/>
    </source>
</evidence>
<dbReference type="Gene3D" id="1.20.1270.60">
    <property type="entry name" value="Arfaptin homology (AH) domain/BAR domain"/>
    <property type="match status" value="1"/>
</dbReference>
<dbReference type="InterPro" id="IPR036028">
    <property type="entry name" value="SH3-like_dom_sf"/>
</dbReference>
<name>A0A0C7MVS9_9SACH</name>
<keyword evidence="1 2" id="KW-0728">SH3 domain</keyword>
<dbReference type="GO" id="GO:0031097">
    <property type="term" value="C:medial cortex"/>
    <property type="evidence" value="ECO:0007669"/>
    <property type="project" value="TreeGrafter"/>
</dbReference>
<dbReference type="SUPFAM" id="SSF103657">
    <property type="entry name" value="BAR/IMD domain-like"/>
    <property type="match status" value="1"/>
</dbReference>
<dbReference type="GO" id="GO:0008289">
    <property type="term" value="F:lipid binding"/>
    <property type="evidence" value="ECO:0007669"/>
    <property type="project" value="TreeGrafter"/>
</dbReference>
<evidence type="ECO:0000259" key="3">
    <source>
        <dbReference type="PROSITE" id="PS50002"/>
    </source>
</evidence>
<evidence type="ECO:0000256" key="1">
    <source>
        <dbReference type="ARBA" id="ARBA00022443"/>
    </source>
</evidence>